<keyword evidence="2" id="KW-1133">Transmembrane helix</keyword>
<feature type="compositionally biased region" description="Basic and acidic residues" evidence="1">
    <location>
        <begin position="74"/>
        <end position="85"/>
    </location>
</feature>
<dbReference type="AlphaFoldDB" id="A0A212J053"/>
<protein>
    <submittedName>
        <fullName evidence="3">Uncharacterized protein</fullName>
    </submittedName>
</protein>
<organism evidence="3">
    <name type="scientific">uncultured Desulfovibrio sp</name>
    <dbReference type="NCBI Taxonomy" id="167968"/>
    <lineage>
        <taxon>Bacteria</taxon>
        <taxon>Pseudomonadati</taxon>
        <taxon>Thermodesulfobacteriota</taxon>
        <taxon>Desulfovibrionia</taxon>
        <taxon>Desulfovibrionales</taxon>
        <taxon>Desulfovibrionaceae</taxon>
        <taxon>Desulfovibrio</taxon>
        <taxon>environmental samples</taxon>
    </lineage>
</organism>
<evidence type="ECO:0000256" key="1">
    <source>
        <dbReference type="SAM" id="MobiDB-lite"/>
    </source>
</evidence>
<dbReference type="RefSeq" id="WP_227117559.1">
    <property type="nucleotide sequence ID" value="NZ_LT598928.1"/>
</dbReference>
<feature type="transmembrane region" description="Helical" evidence="2">
    <location>
        <begin position="12"/>
        <end position="30"/>
    </location>
</feature>
<feature type="compositionally biased region" description="Low complexity" evidence="1">
    <location>
        <begin position="86"/>
        <end position="100"/>
    </location>
</feature>
<evidence type="ECO:0000313" key="3">
    <source>
        <dbReference type="EMBL" id="SBV92819.1"/>
    </source>
</evidence>
<gene>
    <name evidence="3" type="ORF">KM92DES2_10319</name>
</gene>
<evidence type="ECO:0000256" key="2">
    <source>
        <dbReference type="SAM" id="Phobius"/>
    </source>
</evidence>
<name>A0A212J053_9BACT</name>
<proteinExistence type="predicted"/>
<dbReference type="EMBL" id="FLUP01000001">
    <property type="protein sequence ID" value="SBV92819.1"/>
    <property type="molecule type" value="Genomic_DNA"/>
</dbReference>
<sequence>MITVDRGRCCLQWAVFLNKIFIYLQWLLFLSTWKAKGMRKGQSIYSRHKKQWYLAEMETIQSESGLWHLRGAEGDRLSEQSEGKEAPAAIAALPSSSSGS</sequence>
<accession>A0A212J053</accession>
<keyword evidence="2" id="KW-0812">Transmembrane</keyword>
<keyword evidence="2" id="KW-0472">Membrane</keyword>
<feature type="region of interest" description="Disordered" evidence="1">
    <location>
        <begin position="74"/>
        <end position="100"/>
    </location>
</feature>
<reference evidence="3" key="1">
    <citation type="submission" date="2016-04" db="EMBL/GenBank/DDBJ databases">
        <authorList>
            <person name="Evans L.H."/>
            <person name="Alamgir A."/>
            <person name="Owens N."/>
            <person name="Weber N.D."/>
            <person name="Virtaneva K."/>
            <person name="Barbian K."/>
            <person name="Babar A."/>
            <person name="Rosenke K."/>
        </authorList>
    </citation>
    <scope>NUCLEOTIDE SEQUENCE</scope>
    <source>
        <strain evidence="3">92-2</strain>
    </source>
</reference>